<keyword evidence="6" id="KW-1185">Reference proteome</keyword>
<dbReference type="InterPro" id="IPR000726">
    <property type="entry name" value="Glyco_hydro_19_cat"/>
</dbReference>
<dbReference type="Gene3D" id="1.10.530.10">
    <property type="match status" value="1"/>
</dbReference>
<dbReference type="GO" id="GO:0004568">
    <property type="term" value="F:chitinase activity"/>
    <property type="evidence" value="ECO:0007669"/>
    <property type="project" value="InterPro"/>
</dbReference>
<evidence type="ECO:0000313" key="6">
    <source>
        <dbReference type="Proteomes" id="UP000245699"/>
    </source>
</evidence>
<dbReference type="Gene3D" id="3.30.20.10">
    <property type="entry name" value="Endochitinase, domain 2"/>
    <property type="match status" value="1"/>
</dbReference>
<dbReference type="PANTHER" id="PTHR22595">
    <property type="entry name" value="CHITINASE-RELATED"/>
    <property type="match status" value="1"/>
</dbReference>
<gene>
    <name evidence="5" type="ORF">BB559_005422</name>
</gene>
<dbReference type="STRING" id="61424.A0A2T9Y8U2"/>
<dbReference type="InterPro" id="IPR023346">
    <property type="entry name" value="Lysozyme-like_dom_sf"/>
</dbReference>
<protein>
    <recommendedName>
        <fullName evidence="4">Glycoside hydrolase family 19 catalytic domain-containing protein</fullName>
    </recommendedName>
</protein>
<dbReference type="Proteomes" id="UP000245699">
    <property type="component" value="Unassembled WGS sequence"/>
</dbReference>
<organism evidence="5 6">
    <name type="scientific">Furculomyces boomerangus</name>
    <dbReference type="NCBI Taxonomy" id="61424"/>
    <lineage>
        <taxon>Eukaryota</taxon>
        <taxon>Fungi</taxon>
        <taxon>Fungi incertae sedis</taxon>
        <taxon>Zoopagomycota</taxon>
        <taxon>Kickxellomycotina</taxon>
        <taxon>Harpellomycetes</taxon>
        <taxon>Harpellales</taxon>
        <taxon>Harpellaceae</taxon>
        <taxon>Furculomyces</taxon>
    </lineage>
</organism>
<accession>A0A2T9Y8U2</accession>
<evidence type="ECO:0000256" key="3">
    <source>
        <dbReference type="SAM" id="SignalP"/>
    </source>
</evidence>
<comment type="caution">
    <text evidence="5">The sequence shown here is derived from an EMBL/GenBank/DDBJ whole genome shotgun (WGS) entry which is preliminary data.</text>
</comment>
<dbReference type="CDD" id="cd00325">
    <property type="entry name" value="chitinase_GH19"/>
    <property type="match status" value="1"/>
</dbReference>
<dbReference type="OrthoDB" id="5985073at2759"/>
<keyword evidence="2" id="KW-1015">Disulfide bond</keyword>
<feature type="signal peptide" evidence="3">
    <location>
        <begin position="1"/>
        <end position="16"/>
    </location>
</feature>
<evidence type="ECO:0000256" key="2">
    <source>
        <dbReference type="ARBA" id="ARBA00023157"/>
    </source>
</evidence>
<dbReference type="GO" id="GO:0006032">
    <property type="term" value="P:chitin catabolic process"/>
    <property type="evidence" value="ECO:0007669"/>
    <property type="project" value="InterPro"/>
</dbReference>
<dbReference type="Pfam" id="PF00182">
    <property type="entry name" value="Glyco_hydro_19"/>
    <property type="match status" value="1"/>
</dbReference>
<keyword evidence="3" id="KW-0732">Signal</keyword>
<evidence type="ECO:0000259" key="4">
    <source>
        <dbReference type="Pfam" id="PF00182"/>
    </source>
</evidence>
<dbReference type="PANTHER" id="PTHR22595:SF79">
    <property type="entry name" value="CHITINASE 12"/>
    <property type="match status" value="1"/>
</dbReference>
<dbReference type="GO" id="GO:0006952">
    <property type="term" value="P:defense response"/>
    <property type="evidence" value="ECO:0007669"/>
    <property type="project" value="UniProtKB-KW"/>
</dbReference>
<dbReference type="EMBL" id="MBFT01000602">
    <property type="protein sequence ID" value="PVU88734.1"/>
    <property type="molecule type" value="Genomic_DNA"/>
</dbReference>
<evidence type="ECO:0000256" key="1">
    <source>
        <dbReference type="ARBA" id="ARBA00022821"/>
    </source>
</evidence>
<feature type="chain" id="PRO_5015705209" description="Glycoside hydrolase family 19 catalytic domain-containing protein" evidence="3">
    <location>
        <begin position="17"/>
        <end position="227"/>
    </location>
</feature>
<dbReference type="GO" id="GO:0016998">
    <property type="term" value="P:cell wall macromolecule catabolic process"/>
    <property type="evidence" value="ECO:0007669"/>
    <property type="project" value="InterPro"/>
</dbReference>
<sequence>MIYITAVLALLPVFSCRYIPYQNTLKDKQLVDISGLDCSVINEAFSAAGYNSIQESMCSRFINGLKEHGIDDMEEAAAMMSELIWESQGLKKNREDLCLAEDCSNIYSSSEDVEGKDYGGRGYIQLTWAENYRMASQDLYGDDRLLEDPDMVLEEDISWDVSFWYWMKFVHEGFLQNKGFGTATNMINGALECRGEYKDKAKKRYEIYKKILQAFDPNAEPNEEGCY</sequence>
<feature type="domain" description="Glycoside hydrolase family 19 catalytic" evidence="4">
    <location>
        <begin position="101"/>
        <end position="168"/>
    </location>
</feature>
<dbReference type="SUPFAM" id="SSF53955">
    <property type="entry name" value="Lysozyme-like"/>
    <property type="match status" value="1"/>
</dbReference>
<dbReference type="AlphaFoldDB" id="A0A2T9Y8U2"/>
<keyword evidence="1" id="KW-0611">Plant defense</keyword>
<name>A0A2T9Y8U2_9FUNG</name>
<evidence type="ECO:0000313" key="5">
    <source>
        <dbReference type="EMBL" id="PVU88734.1"/>
    </source>
</evidence>
<proteinExistence type="predicted"/>
<reference evidence="5 6" key="1">
    <citation type="journal article" date="2018" name="MBio">
        <title>Comparative Genomics Reveals the Core Gene Toolbox for the Fungus-Insect Symbiosis.</title>
        <authorList>
            <person name="Wang Y."/>
            <person name="Stata M."/>
            <person name="Wang W."/>
            <person name="Stajich J.E."/>
            <person name="White M.M."/>
            <person name="Moncalvo J.M."/>
        </authorList>
    </citation>
    <scope>NUCLEOTIDE SEQUENCE [LARGE SCALE GENOMIC DNA]</scope>
    <source>
        <strain evidence="5 6">AUS-77-4</strain>
    </source>
</reference>